<proteinExistence type="predicted"/>
<dbReference type="PANTHER" id="PTHR48106">
    <property type="entry name" value="QUINONE OXIDOREDUCTASE PIG3-RELATED"/>
    <property type="match status" value="1"/>
</dbReference>
<dbReference type="EC" id="1.6.5.5" evidence="4"/>
<sequence length="323" mass="32295">MTTPTAPTAAIRAIIVEEFGPPDVLRPREVPAAEPGAGQVVINTVFADVMFLDVRLRSGWGADYFKITAPYVPGGGVGGTVAAVGAGVDDGLVGATVTARVGGRVPVGGYAERALAQADDLTRVPAGLGLDLATALVHDGKTALAAWRAVDVAAGDTVLITAASGGLGTLLTQLAVRAGAEVIAAVGSAAKGERLRALGASEIVASTDPRWSDAVSARPQVVFDGAGGDVGRAAAGLLADGGALVGYGAASGGFAAVDDPRIRVVDLGKINAAEPGLADEALELARTGELAVTIGQTFPLADAAEAHRTIEERRAIGRTLLTI</sequence>
<evidence type="ECO:0000256" key="1">
    <source>
        <dbReference type="ARBA" id="ARBA00022857"/>
    </source>
</evidence>
<dbReference type="SUPFAM" id="SSF51735">
    <property type="entry name" value="NAD(P)-binding Rossmann-fold domains"/>
    <property type="match status" value="1"/>
</dbReference>
<dbReference type="Gene3D" id="3.90.180.10">
    <property type="entry name" value="Medium-chain alcohol dehydrogenases, catalytic domain"/>
    <property type="match status" value="1"/>
</dbReference>
<dbReference type="InterPro" id="IPR036291">
    <property type="entry name" value="NAD(P)-bd_dom_sf"/>
</dbReference>
<organism evidence="4 5">
    <name type="scientific">Naumannella cuiyingiana</name>
    <dbReference type="NCBI Taxonomy" id="1347891"/>
    <lineage>
        <taxon>Bacteria</taxon>
        <taxon>Bacillati</taxon>
        <taxon>Actinomycetota</taxon>
        <taxon>Actinomycetes</taxon>
        <taxon>Propionibacteriales</taxon>
        <taxon>Propionibacteriaceae</taxon>
        <taxon>Naumannella</taxon>
    </lineage>
</organism>
<dbReference type="InterPro" id="IPR013154">
    <property type="entry name" value="ADH-like_N"/>
</dbReference>
<gene>
    <name evidence="4" type="ORF">GGQ54_002387</name>
</gene>
<accession>A0A7Z0ILS3</accession>
<evidence type="ECO:0000256" key="2">
    <source>
        <dbReference type="ARBA" id="ARBA00023002"/>
    </source>
</evidence>
<evidence type="ECO:0000313" key="5">
    <source>
        <dbReference type="Proteomes" id="UP000527616"/>
    </source>
</evidence>
<dbReference type="Pfam" id="PF08240">
    <property type="entry name" value="ADH_N"/>
    <property type="match status" value="1"/>
</dbReference>
<dbReference type="SMART" id="SM00829">
    <property type="entry name" value="PKS_ER"/>
    <property type="match status" value="1"/>
</dbReference>
<comment type="caution">
    <text evidence="4">The sequence shown here is derived from an EMBL/GenBank/DDBJ whole genome shotgun (WGS) entry which is preliminary data.</text>
</comment>
<dbReference type="SUPFAM" id="SSF50129">
    <property type="entry name" value="GroES-like"/>
    <property type="match status" value="1"/>
</dbReference>
<name>A0A7Z0ILS3_9ACTN</name>
<evidence type="ECO:0000259" key="3">
    <source>
        <dbReference type="SMART" id="SM00829"/>
    </source>
</evidence>
<feature type="domain" description="Enoyl reductase (ER)" evidence="3">
    <location>
        <begin position="20"/>
        <end position="321"/>
    </location>
</feature>
<reference evidence="4 5" key="1">
    <citation type="submission" date="2020-07" db="EMBL/GenBank/DDBJ databases">
        <title>Sequencing the genomes of 1000 actinobacteria strains.</title>
        <authorList>
            <person name="Klenk H.-P."/>
        </authorList>
    </citation>
    <scope>NUCLEOTIDE SEQUENCE [LARGE SCALE GENOMIC DNA]</scope>
    <source>
        <strain evidence="4 5">DSM 103164</strain>
    </source>
</reference>
<protein>
    <submittedName>
        <fullName evidence="4">NADPH2:quinone reductase</fullName>
        <ecNumber evidence="4">1.6.5.5</ecNumber>
    </submittedName>
</protein>
<dbReference type="GO" id="GO:0070402">
    <property type="term" value="F:NADPH binding"/>
    <property type="evidence" value="ECO:0007669"/>
    <property type="project" value="TreeGrafter"/>
</dbReference>
<dbReference type="EMBL" id="JACBZS010000001">
    <property type="protein sequence ID" value="NYI71827.1"/>
    <property type="molecule type" value="Genomic_DNA"/>
</dbReference>
<dbReference type="RefSeq" id="WP_218843850.1">
    <property type="nucleotide sequence ID" value="NZ_JACBZS010000001.1"/>
</dbReference>
<dbReference type="Pfam" id="PF13602">
    <property type="entry name" value="ADH_zinc_N_2"/>
    <property type="match status" value="1"/>
</dbReference>
<keyword evidence="5" id="KW-1185">Reference proteome</keyword>
<dbReference type="InterPro" id="IPR020843">
    <property type="entry name" value="ER"/>
</dbReference>
<dbReference type="GO" id="GO:0003960">
    <property type="term" value="F:quinone reductase (NADPH) activity"/>
    <property type="evidence" value="ECO:0007669"/>
    <property type="project" value="UniProtKB-EC"/>
</dbReference>
<dbReference type="Proteomes" id="UP000527616">
    <property type="component" value="Unassembled WGS sequence"/>
</dbReference>
<dbReference type="InterPro" id="IPR011032">
    <property type="entry name" value="GroES-like_sf"/>
</dbReference>
<keyword evidence="1" id="KW-0521">NADP</keyword>
<dbReference type="Gene3D" id="3.40.50.720">
    <property type="entry name" value="NAD(P)-binding Rossmann-like Domain"/>
    <property type="match status" value="1"/>
</dbReference>
<evidence type="ECO:0000313" key="4">
    <source>
        <dbReference type="EMBL" id="NYI71827.1"/>
    </source>
</evidence>
<dbReference type="AlphaFoldDB" id="A0A7Z0ILS3"/>
<keyword evidence="2 4" id="KW-0560">Oxidoreductase</keyword>